<keyword evidence="4" id="KW-0031">Aminopeptidase</keyword>
<feature type="domain" description="Tripeptidyl-peptidase II first Ig-like" evidence="11">
    <location>
        <begin position="527"/>
        <end position="642"/>
    </location>
</feature>
<reference evidence="14" key="2">
    <citation type="submission" date="2025-08" db="UniProtKB">
        <authorList>
            <consortium name="RefSeq"/>
        </authorList>
    </citation>
    <scope>IDENTIFICATION</scope>
</reference>
<dbReference type="PROSITE" id="PS51892">
    <property type="entry name" value="SUBTILASE"/>
    <property type="match status" value="1"/>
</dbReference>
<dbReference type="PANTHER" id="PTHR43806:SF14">
    <property type="entry name" value="TRIPEPTIDYL-PEPTIDASE 2"/>
    <property type="match status" value="1"/>
</dbReference>
<keyword evidence="7 8" id="KW-0720">Serine protease</keyword>
<dbReference type="SUPFAM" id="SSF52743">
    <property type="entry name" value="Subtilisin-like"/>
    <property type="match status" value="1"/>
</dbReference>
<feature type="active site" description="Charge relay system" evidence="8">
    <location>
        <position position="453"/>
    </location>
</feature>
<dbReference type="RefSeq" id="XP_065644645.1">
    <property type="nucleotide sequence ID" value="XM_065788573.1"/>
</dbReference>
<dbReference type="Pfam" id="PF21223">
    <property type="entry name" value="TPPII_Ig-like-1"/>
    <property type="match status" value="1"/>
</dbReference>
<keyword evidence="13" id="KW-1185">Reference proteome</keyword>
<dbReference type="InterPro" id="IPR048384">
    <property type="entry name" value="TPPII_GBD"/>
</dbReference>
<comment type="catalytic activity">
    <reaction evidence="1">
        <text>Release of an N-terminal tripeptide from a polypeptide.</text>
        <dbReference type="EC" id="3.4.14.10"/>
    </reaction>
</comment>
<dbReference type="Gene3D" id="6.10.250.3080">
    <property type="match status" value="1"/>
</dbReference>
<feature type="active site" description="Charge relay system" evidence="8">
    <location>
        <position position="46"/>
    </location>
</feature>
<dbReference type="InterPro" id="IPR022229">
    <property type="entry name" value="TPPII_Ig-like-2"/>
</dbReference>
<evidence type="ECO:0000256" key="4">
    <source>
        <dbReference type="ARBA" id="ARBA00022438"/>
    </source>
</evidence>
<evidence type="ECO:0000256" key="2">
    <source>
        <dbReference type="ARBA" id="ARBA00011073"/>
    </source>
</evidence>
<dbReference type="Gene3D" id="1.25.40.710">
    <property type="match status" value="1"/>
</dbReference>
<dbReference type="InterPro" id="IPR036852">
    <property type="entry name" value="Peptidase_S8/S53_dom_sf"/>
</dbReference>
<reference evidence="13" key="1">
    <citation type="submission" date="2025-05" db="UniProtKB">
        <authorList>
            <consortium name="RefSeq"/>
        </authorList>
    </citation>
    <scope>NUCLEOTIDE SEQUENCE [LARGE SCALE GENOMIC DNA]</scope>
</reference>
<dbReference type="InterPro" id="IPR048383">
    <property type="entry name" value="TPPII_Ig-like-1"/>
</dbReference>
<dbReference type="InterPro" id="IPR046939">
    <property type="entry name" value="TPPII_C_sf"/>
</dbReference>
<name>A0ABM4B708_HYDVU</name>
<dbReference type="PANTHER" id="PTHR43806">
    <property type="entry name" value="PEPTIDASE S8"/>
    <property type="match status" value="1"/>
</dbReference>
<feature type="domain" description="Tripeptidyl peptidase II second Ig-like" evidence="10">
    <location>
        <begin position="782"/>
        <end position="970"/>
    </location>
</feature>
<keyword evidence="6 8" id="KW-0378">Hydrolase</keyword>
<dbReference type="PROSITE" id="PS00138">
    <property type="entry name" value="SUBTILASE_SER"/>
    <property type="match status" value="1"/>
</dbReference>
<proteinExistence type="inferred from homology"/>
<dbReference type="CDD" id="cd04857">
    <property type="entry name" value="Peptidases_S8_Tripeptidyl_Aminopeptidase_II"/>
    <property type="match status" value="1"/>
</dbReference>
<dbReference type="EC" id="3.4.14.10" evidence="3"/>
<dbReference type="InterPro" id="IPR046940">
    <property type="entry name" value="TPPII_Ig-like_sf"/>
</dbReference>
<feature type="domain" description="Peptidase S8/S53" evidence="9">
    <location>
        <begin position="37"/>
        <end position="497"/>
    </location>
</feature>
<gene>
    <name evidence="14" type="primary">LOC101241465</name>
</gene>
<evidence type="ECO:0000259" key="11">
    <source>
        <dbReference type="Pfam" id="PF21223"/>
    </source>
</evidence>
<evidence type="ECO:0000256" key="5">
    <source>
        <dbReference type="ARBA" id="ARBA00022670"/>
    </source>
</evidence>
<accession>A0ABM4B708</accession>
<dbReference type="Pfam" id="PF21316">
    <property type="entry name" value="TPPII_GBD"/>
    <property type="match status" value="1"/>
</dbReference>
<evidence type="ECO:0000259" key="12">
    <source>
        <dbReference type="Pfam" id="PF21316"/>
    </source>
</evidence>
<dbReference type="Gene3D" id="3.40.50.200">
    <property type="entry name" value="Peptidase S8/S53 domain"/>
    <property type="match status" value="2"/>
</dbReference>
<dbReference type="Gene3D" id="2.60.40.3170">
    <property type="match status" value="1"/>
</dbReference>
<evidence type="ECO:0000256" key="3">
    <source>
        <dbReference type="ARBA" id="ARBA00012462"/>
    </source>
</evidence>
<dbReference type="InterPro" id="IPR050131">
    <property type="entry name" value="Peptidase_S8_subtilisin-like"/>
</dbReference>
<evidence type="ECO:0000256" key="8">
    <source>
        <dbReference type="PROSITE-ProRule" id="PRU01240"/>
    </source>
</evidence>
<dbReference type="PRINTS" id="PR00723">
    <property type="entry name" value="SUBTILISIN"/>
</dbReference>
<evidence type="ECO:0000313" key="13">
    <source>
        <dbReference type="Proteomes" id="UP001652625"/>
    </source>
</evidence>
<dbReference type="Pfam" id="PF12580">
    <property type="entry name" value="TPPII"/>
    <property type="match status" value="1"/>
</dbReference>
<feature type="domain" description="Tripeptidyl-peptidase II galactose-binding" evidence="12">
    <location>
        <begin position="662"/>
        <end position="744"/>
    </location>
</feature>
<evidence type="ECO:0000259" key="9">
    <source>
        <dbReference type="Pfam" id="PF00082"/>
    </source>
</evidence>
<dbReference type="InterPro" id="IPR015500">
    <property type="entry name" value="Peptidase_S8_subtilisin-rel"/>
</dbReference>
<feature type="active site" description="Charge relay system" evidence="8">
    <location>
        <position position="268"/>
    </location>
</feature>
<dbReference type="GeneID" id="101241465"/>
<evidence type="ECO:0000256" key="7">
    <source>
        <dbReference type="ARBA" id="ARBA00022825"/>
    </source>
</evidence>
<dbReference type="InterPro" id="IPR034051">
    <property type="entry name" value="TPP_II_domain"/>
</dbReference>
<dbReference type="Pfam" id="PF00082">
    <property type="entry name" value="Peptidase_S8"/>
    <property type="match status" value="1"/>
</dbReference>
<organism evidence="13 14">
    <name type="scientific">Hydra vulgaris</name>
    <name type="common">Hydra</name>
    <name type="synonym">Hydra attenuata</name>
    <dbReference type="NCBI Taxonomy" id="6087"/>
    <lineage>
        <taxon>Eukaryota</taxon>
        <taxon>Metazoa</taxon>
        <taxon>Cnidaria</taxon>
        <taxon>Hydrozoa</taxon>
        <taxon>Hydroidolina</taxon>
        <taxon>Anthoathecata</taxon>
        <taxon>Aplanulata</taxon>
        <taxon>Hydridae</taxon>
        <taxon>Hydra</taxon>
    </lineage>
</organism>
<dbReference type="Proteomes" id="UP001652625">
    <property type="component" value="Chromosome 01"/>
</dbReference>
<keyword evidence="5 8" id="KW-0645">Protease</keyword>
<dbReference type="InterPro" id="IPR023828">
    <property type="entry name" value="Peptidase_S8_Ser-AS"/>
</dbReference>
<comment type="similarity">
    <text evidence="2 8">Belongs to the peptidase S8 family.</text>
</comment>
<evidence type="ECO:0000313" key="14">
    <source>
        <dbReference type="RefSeq" id="XP_065644645.1"/>
    </source>
</evidence>
<sequence length="1249" mass="139452">MECSNKHKIGFGCYDALLPKKETQADSFLKKYPKFNGEGVTIAIFDSGIDPEAPGLQNTPSGKRKILDLIDCSGSGDVDMKTVVWANENNEVIGKTGRTLKIPQTWINPTGQFRIGVKNLFSIFPSSLKERVKNEKKEKEWDPFHKFKLAEAAKHLSEFEKVCPNRYTEKEKLEHSNLVQAIECLNLLEQKYEYCGPVYDCIMFHDGTNFRACIDTSERGALEECNLLEPFKISGRYARLSDIDMLNYSINVYENGDVLSIVINSSSHGTHVAAIAAAYFEPEHEMNGIAPGAQIISMKIGDGYLNGMETGTALIRAIKEAELNKVDLVNMSYGEATKWANSGRVIEMINKLVDEYGVIFISSAGNNGPALSTTGSPGGTTANVIGVGAYVSTDMMISGYSLLESMPGTAFTWSSRGPCTDGSLGVCIIAPGGAITSVPKCTLSKQMLMNGTSMSSPNACGCVGLLLSALKQKNIKYTPTSIRRCLENSALKIEGLSECTQGHGMIQVEKSYEYIMNNPDNTILNYLSFNIICANNKRGIYIRELKDLSPSLERYTITIQPNFNKNTDKEFQATFSLKVSLLSTQSWVSCPSNIYLCNVAREVVILVKTSSLSPGYHYAEVQGFSEENSKIGPVIRVPITVIVPESFEGSIINKDAILFNSQVVHRWFYCVPKEVNWVSLALSTKAESIKYVVHAVQLIDEEAFSETQFHKQLILKADAAKTILHFKVRGGYTMELCLARWWMVNGASDLSFELGFHSLNPDNSVIQILPGDIFSLVNVSNSLAMEEIGPSGSLTHHVIPMVPTDAVLTPLGTRDRLFNGEQSYTLLLKYSFSLEAKSTVSVFSPLLSDMLYESQYESEEWALYDSNKQLCYVGGSLPVKNNYQVNLPKGNYNLNYQVRNNSMKMLEDLKKMVLNLKIQLSVPIELGFFSSRKKFGTKENPTVFAPIHLKRHSNTPVYICALSTEKYSESMKPGHYLTGTVSYSKDPAVKKVVTYPISVMISEKSKCKEENVKKEIEKEYEEANEDFQCTWIAKLNDSLLQKTIVENLSKDVSCNTFLSSKNALLNSLDQSKNRGSNLLEIINLCKEILSVIDQQKILSYFSMKTDPDIDAAQRKQEMEKQKLYTTNALYKMGLAVADSLQAVGEADRSLPTYEVDTLVSDLDLCYHDLMKFVDSKDKGLLLLTVRHGIQHKHYGRSLNAILKFSEEYTATKAEFETIIRLAEFLSWEHVALHLRTQLLIKFPETHHPF</sequence>
<evidence type="ECO:0000256" key="6">
    <source>
        <dbReference type="ARBA" id="ARBA00022801"/>
    </source>
</evidence>
<evidence type="ECO:0000256" key="1">
    <source>
        <dbReference type="ARBA" id="ARBA00001910"/>
    </source>
</evidence>
<evidence type="ECO:0000259" key="10">
    <source>
        <dbReference type="Pfam" id="PF12580"/>
    </source>
</evidence>
<protein>
    <recommendedName>
        <fullName evidence="3">tripeptidyl-peptidase II</fullName>
        <ecNumber evidence="3">3.4.14.10</ecNumber>
    </recommendedName>
</protein>
<dbReference type="InterPro" id="IPR000209">
    <property type="entry name" value="Peptidase_S8/S53_dom"/>
</dbReference>